<dbReference type="Proteomes" id="UP000198636">
    <property type="component" value="Unassembled WGS sequence"/>
</dbReference>
<evidence type="ECO:0000256" key="1">
    <source>
        <dbReference type="ARBA" id="ARBA00022723"/>
    </source>
</evidence>
<evidence type="ECO:0000256" key="3">
    <source>
        <dbReference type="PIRSR" id="PIRSR601559-50"/>
    </source>
</evidence>
<keyword evidence="6" id="KW-1185">Reference proteome</keyword>
<evidence type="ECO:0000313" key="6">
    <source>
        <dbReference type="Proteomes" id="UP000198636"/>
    </source>
</evidence>
<sequence length="147" mass="16642">MHEHIICDSSGADHIETTNYDKKNILKRMVPYLIKMKEVGCDSLVDSTPPGEGRAVRILKECSLQSGLNIVTNTGSFYGRGVSKEIRDNDIDGIVHIWQKEYIEGIDGTDIKPGFIKINKIPVNLLEKKEFDTNIWNGNGVYLRENY</sequence>
<keyword evidence="1" id="KW-0479">Metal-binding</keyword>
<evidence type="ECO:0000313" key="5">
    <source>
        <dbReference type="EMBL" id="SCY59862.1"/>
    </source>
</evidence>
<gene>
    <name evidence="5" type="ORF">SAMN03080606_01904</name>
</gene>
<dbReference type="Gene3D" id="3.20.20.140">
    <property type="entry name" value="Metal-dependent hydrolases"/>
    <property type="match status" value="1"/>
</dbReference>
<protein>
    <submittedName>
        <fullName evidence="5">Phosphotriesterase family protein</fullName>
    </submittedName>
</protein>
<dbReference type="STRING" id="1120976.SAMN03080606_01904"/>
<dbReference type="PROSITE" id="PS51347">
    <property type="entry name" value="PHOSPHOTRIESTERASE_2"/>
    <property type="match status" value="1"/>
</dbReference>
<name>A0A1G5H7I3_9FIRM</name>
<dbReference type="PANTHER" id="PTHR10819:SF3">
    <property type="entry name" value="PHOSPHOTRIESTERASE-RELATED PROTEIN"/>
    <property type="match status" value="1"/>
</dbReference>
<dbReference type="OrthoDB" id="105927at2"/>
<reference evidence="5 6" key="1">
    <citation type="submission" date="2016-10" db="EMBL/GenBank/DDBJ databases">
        <authorList>
            <person name="de Groot N.N."/>
        </authorList>
    </citation>
    <scope>NUCLEOTIDE SEQUENCE [LARGE SCALE GENOMIC DNA]</scope>
    <source>
        <strain evidence="5 6">DSM 18978</strain>
    </source>
</reference>
<comment type="similarity">
    <text evidence="4">Belongs to the metallo-dependent hydrolases superfamily. Phosphotriesterase family.</text>
</comment>
<dbReference type="GO" id="GO:0016787">
    <property type="term" value="F:hydrolase activity"/>
    <property type="evidence" value="ECO:0007669"/>
    <property type="project" value="UniProtKB-KW"/>
</dbReference>
<dbReference type="GO" id="GO:0008270">
    <property type="term" value="F:zinc ion binding"/>
    <property type="evidence" value="ECO:0007669"/>
    <property type="project" value="InterPro"/>
</dbReference>
<proteinExistence type="inferred from homology"/>
<dbReference type="InterPro" id="IPR032466">
    <property type="entry name" value="Metal_Hydrolase"/>
</dbReference>
<feature type="modified residue" description="N6-carboxylysine" evidence="4">
    <location>
        <position position="120"/>
    </location>
</feature>
<dbReference type="PANTHER" id="PTHR10819">
    <property type="entry name" value="PHOSPHOTRIESTERASE-RELATED"/>
    <property type="match status" value="1"/>
</dbReference>
<organism evidence="5 6">
    <name type="scientific">Alkaliphilus peptidifermentans DSM 18978</name>
    <dbReference type="NCBI Taxonomy" id="1120976"/>
    <lineage>
        <taxon>Bacteria</taxon>
        <taxon>Bacillati</taxon>
        <taxon>Bacillota</taxon>
        <taxon>Clostridia</taxon>
        <taxon>Peptostreptococcales</taxon>
        <taxon>Natronincolaceae</taxon>
        <taxon>Alkaliphilus</taxon>
    </lineage>
</organism>
<feature type="modified residue" description="N6-carboxylysine" evidence="3">
    <location>
        <position position="117"/>
    </location>
</feature>
<dbReference type="InterPro" id="IPR001559">
    <property type="entry name" value="Phosphotriesterase"/>
</dbReference>
<evidence type="ECO:0000256" key="4">
    <source>
        <dbReference type="PROSITE-ProRule" id="PRU00679"/>
    </source>
</evidence>
<dbReference type="EMBL" id="FMUS01000011">
    <property type="protein sequence ID" value="SCY59862.1"/>
    <property type="molecule type" value="Genomic_DNA"/>
</dbReference>
<dbReference type="AlphaFoldDB" id="A0A1G5H7I3"/>
<keyword evidence="2" id="KW-0378">Hydrolase</keyword>
<dbReference type="RefSeq" id="WP_091542754.1">
    <property type="nucleotide sequence ID" value="NZ_FMUS01000011.1"/>
</dbReference>
<accession>A0A1G5H7I3</accession>
<dbReference type="SUPFAM" id="SSF51556">
    <property type="entry name" value="Metallo-dependent hydrolases"/>
    <property type="match status" value="1"/>
</dbReference>
<dbReference type="Pfam" id="PF02126">
    <property type="entry name" value="PTE"/>
    <property type="match status" value="1"/>
</dbReference>
<evidence type="ECO:0000256" key="2">
    <source>
        <dbReference type="ARBA" id="ARBA00022801"/>
    </source>
</evidence>